<evidence type="ECO:0000313" key="1">
    <source>
        <dbReference type="EMBL" id="MCW4094338.1"/>
    </source>
</evidence>
<protein>
    <submittedName>
        <fullName evidence="1">Uncharacterized protein</fullName>
    </submittedName>
</protein>
<accession>A0AAW5TZW1</accession>
<gene>
    <name evidence="1" type="ORF">ONT05_12420</name>
</gene>
<evidence type="ECO:0000313" key="2">
    <source>
        <dbReference type="Proteomes" id="UP001209074"/>
    </source>
</evidence>
<reference evidence="1" key="1">
    <citation type="submission" date="2022-11" db="EMBL/GenBank/DDBJ databases">
        <title>Genomic repertoires linked with pathogenic potency of arthritogenic Prevotella copri isolated from the gut of rheumatoid arthritis patients.</title>
        <authorList>
            <person name="Nii T."/>
            <person name="Maeda Y."/>
            <person name="Motooka D."/>
            <person name="Naito M."/>
            <person name="Matsumoto Y."/>
            <person name="Ogawa T."/>
            <person name="Oguro-Igashira E."/>
            <person name="Kishikawa T."/>
            <person name="Yamashita M."/>
            <person name="Koizumi S."/>
            <person name="Kurakawa T."/>
            <person name="Okumura R."/>
            <person name="Kayama H."/>
            <person name="Murakami M."/>
            <person name="Sakaguchi T."/>
            <person name="Das B."/>
            <person name="Nakamura S."/>
            <person name="Okada Y."/>
            <person name="Kumanogoh A."/>
            <person name="Takeda K."/>
        </authorList>
    </citation>
    <scope>NUCLEOTIDE SEQUENCE</scope>
    <source>
        <strain evidence="1">N016-13</strain>
    </source>
</reference>
<proteinExistence type="predicted"/>
<dbReference type="AlphaFoldDB" id="A0AAW5TZW1"/>
<sequence>MSVMGENFEEIFFKTTCRGAAPPSARQVNYTFSRDSGQAGHAALPQGRAWN</sequence>
<dbReference type="EMBL" id="JAPDUS010000026">
    <property type="protein sequence ID" value="MCW4094338.1"/>
    <property type="molecule type" value="Genomic_DNA"/>
</dbReference>
<name>A0AAW5TZW1_9BACT</name>
<comment type="caution">
    <text evidence="1">The sequence shown here is derived from an EMBL/GenBank/DDBJ whole genome shotgun (WGS) entry which is preliminary data.</text>
</comment>
<dbReference type="Proteomes" id="UP001209074">
    <property type="component" value="Unassembled WGS sequence"/>
</dbReference>
<organism evidence="1 2">
    <name type="scientific">Segatella copri</name>
    <dbReference type="NCBI Taxonomy" id="165179"/>
    <lineage>
        <taxon>Bacteria</taxon>
        <taxon>Pseudomonadati</taxon>
        <taxon>Bacteroidota</taxon>
        <taxon>Bacteroidia</taxon>
        <taxon>Bacteroidales</taxon>
        <taxon>Prevotellaceae</taxon>
        <taxon>Segatella</taxon>
    </lineage>
</organism>
<dbReference type="RefSeq" id="WP_264980810.1">
    <property type="nucleotide sequence ID" value="NZ_JAPDUS010000026.1"/>
</dbReference>